<dbReference type="Pfam" id="PF12867">
    <property type="entry name" value="DinB_2"/>
    <property type="match status" value="1"/>
</dbReference>
<reference evidence="3" key="1">
    <citation type="submission" date="2023-07" db="EMBL/GenBank/DDBJ databases">
        <authorList>
            <person name="Haufschild T."/>
            <person name="Kallscheuer N."/>
            <person name="Hammer J."/>
            <person name="Kohn T."/>
            <person name="Kabuu M."/>
            <person name="Jogler M."/>
            <person name="Wohfarth N."/>
            <person name="Heuer A."/>
            <person name="Rohde M."/>
            <person name="van Teeseling M.C.F."/>
            <person name="Jogler C."/>
        </authorList>
    </citation>
    <scope>NUCLEOTIDE SEQUENCE</scope>
    <source>
        <strain evidence="2">Strain 138</strain>
        <strain evidence="3">Strain 318</strain>
    </source>
</reference>
<evidence type="ECO:0000259" key="1">
    <source>
        <dbReference type="Pfam" id="PF12867"/>
    </source>
</evidence>
<evidence type="ECO:0000313" key="4">
    <source>
        <dbReference type="Proteomes" id="UP001229955"/>
    </source>
</evidence>
<dbReference type="EMBL" id="CP130612">
    <property type="protein sequence ID" value="WKW11373.1"/>
    <property type="molecule type" value="Genomic_DNA"/>
</dbReference>
<gene>
    <name evidence="2" type="ORF">Strain138_000617</name>
    <name evidence="3" type="ORF">Strain318_000617</name>
</gene>
<feature type="domain" description="DinB-like" evidence="1">
    <location>
        <begin position="19"/>
        <end position="184"/>
    </location>
</feature>
<evidence type="ECO:0000313" key="3">
    <source>
        <dbReference type="EMBL" id="WKW14283.1"/>
    </source>
</evidence>
<organism evidence="3 4">
    <name type="scientific">Pseudogemmatithrix spongiicola</name>
    <dbReference type="NCBI Taxonomy" id="3062599"/>
    <lineage>
        <taxon>Bacteria</taxon>
        <taxon>Pseudomonadati</taxon>
        <taxon>Gemmatimonadota</taxon>
        <taxon>Gemmatimonadia</taxon>
        <taxon>Gemmatimonadales</taxon>
        <taxon>Gemmatimonadaceae</taxon>
        <taxon>Pseudogemmatithrix</taxon>
    </lineage>
</organism>
<dbReference type="AlphaFoldDB" id="A0AA49JZ62"/>
<name>A0AA49JZ62_9BACT</name>
<proteinExistence type="predicted"/>
<accession>A0AA49JZ62</accession>
<accession>A0AA49JTI8</accession>
<dbReference type="RefSeq" id="WP_367887071.1">
    <property type="nucleotide sequence ID" value="NZ_CP130612.1"/>
</dbReference>
<dbReference type="SUPFAM" id="SSF109854">
    <property type="entry name" value="DinB/YfiT-like putative metalloenzymes"/>
    <property type="match status" value="1"/>
</dbReference>
<dbReference type="Proteomes" id="UP001229955">
    <property type="component" value="Chromosome"/>
</dbReference>
<dbReference type="KEGG" id="pspc:Strain318_000617"/>
<sequence>MAHASSHAQLDALAAAYAEVGRRFTALDARVRDSQWTTRPAPNEWSVAECVAHLNLTSAAMLPRLKAAYDDAQQLPPMGTRELTGAVFGRLLARMLGPVPMVLGIRLGRTRTAAAFVPGSDLPRAQVVAEFRRWQSEELAMVWRAEGLPLDQVIVESPFVAGARYDAYSALWILVRHALRHVVQAERALARVEAR</sequence>
<evidence type="ECO:0000313" key="2">
    <source>
        <dbReference type="EMBL" id="WKW11373.1"/>
    </source>
</evidence>
<dbReference type="InterPro" id="IPR034660">
    <property type="entry name" value="DinB/YfiT-like"/>
</dbReference>
<dbReference type="Gene3D" id="1.20.120.450">
    <property type="entry name" value="dinb family like domain"/>
    <property type="match status" value="1"/>
</dbReference>
<dbReference type="EMBL" id="CP130613">
    <property type="protein sequence ID" value="WKW14283.1"/>
    <property type="molecule type" value="Genomic_DNA"/>
</dbReference>
<keyword evidence="4" id="KW-1185">Reference proteome</keyword>
<protein>
    <submittedName>
        <fullName evidence="3">DinB family protein</fullName>
    </submittedName>
</protein>
<dbReference type="InterPro" id="IPR024775">
    <property type="entry name" value="DinB-like"/>
</dbReference>